<organism evidence="2 3">
    <name type="scientific">Venustampulla echinocandica</name>
    <dbReference type="NCBI Taxonomy" id="2656787"/>
    <lineage>
        <taxon>Eukaryota</taxon>
        <taxon>Fungi</taxon>
        <taxon>Dikarya</taxon>
        <taxon>Ascomycota</taxon>
        <taxon>Pezizomycotina</taxon>
        <taxon>Leotiomycetes</taxon>
        <taxon>Helotiales</taxon>
        <taxon>Pleuroascaceae</taxon>
        <taxon>Venustampulla</taxon>
    </lineage>
</organism>
<reference evidence="2 3" key="1">
    <citation type="journal article" date="2018" name="IMA Fungus">
        <title>IMA Genome-F 9: Draft genome sequence of Annulohypoxylon stygium, Aspergillus mulundensis, Berkeleyomyces basicola (syn. Thielaviopsis basicola), Ceratocystis smalleyi, two Cercospora beticola strains, Coleophoma cylindrospora, Fusarium fracticaudum, Phialophora cf. hyalina, and Morchella septimelata.</title>
        <authorList>
            <person name="Wingfield B.D."/>
            <person name="Bills G.F."/>
            <person name="Dong Y."/>
            <person name="Huang W."/>
            <person name="Nel W.J."/>
            <person name="Swalarsk-Parry B.S."/>
            <person name="Vaghefi N."/>
            <person name="Wilken P.M."/>
            <person name="An Z."/>
            <person name="de Beer Z.W."/>
            <person name="De Vos L."/>
            <person name="Chen L."/>
            <person name="Duong T.A."/>
            <person name="Gao Y."/>
            <person name="Hammerbacher A."/>
            <person name="Kikkert J.R."/>
            <person name="Li Y."/>
            <person name="Li H."/>
            <person name="Li K."/>
            <person name="Li Q."/>
            <person name="Liu X."/>
            <person name="Ma X."/>
            <person name="Naidoo K."/>
            <person name="Pethybridge S.J."/>
            <person name="Sun J."/>
            <person name="Steenkamp E.T."/>
            <person name="van der Nest M.A."/>
            <person name="van Wyk S."/>
            <person name="Wingfield M.J."/>
            <person name="Xiong C."/>
            <person name="Yue Q."/>
            <person name="Zhang X."/>
        </authorList>
    </citation>
    <scope>NUCLEOTIDE SEQUENCE [LARGE SCALE GENOMIC DNA]</scope>
    <source>
        <strain evidence="2 3">BP 5553</strain>
    </source>
</reference>
<dbReference type="Proteomes" id="UP000254866">
    <property type="component" value="Unassembled WGS sequence"/>
</dbReference>
<evidence type="ECO:0000313" key="2">
    <source>
        <dbReference type="EMBL" id="RDL38548.1"/>
    </source>
</evidence>
<dbReference type="OrthoDB" id="5599753at2759"/>
<gene>
    <name evidence="2" type="ORF">BP5553_02888</name>
</gene>
<dbReference type="RefSeq" id="XP_031871204.1">
    <property type="nucleotide sequence ID" value="XM_032011511.1"/>
</dbReference>
<feature type="transmembrane region" description="Helical" evidence="1">
    <location>
        <begin position="14"/>
        <end position="31"/>
    </location>
</feature>
<keyword evidence="1" id="KW-1133">Transmembrane helix</keyword>
<protein>
    <submittedName>
        <fullName evidence="2">Uncharacterized protein</fullName>
    </submittedName>
</protein>
<evidence type="ECO:0000313" key="3">
    <source>
        <dbReference type="Proteomes" id="UP000254866"/>
    </source>
</evidence>
<keyword evidence="1" id="KW-0812">Transmembrane</keyword>
<dbReference type="GeneID" id="43595737"/>
<dbReference type="EMBL" id="NPIC01000002">
    <property type="protein sequence ID" value="RDL38548.1"/>
    <property type="molecule type" value="Genomic_DNA"/>
</dbReference>
<keyword evidence="1" id="KW-0472">Membrane</keyword>
<evidence type="ECO:0000256" key="1">
    <source>
        <dbReference type="SAM" id="Phobius"/>
    </source>
</evidence>
<accession>A0A370TSS5</accession>
<proteinExistence type="predicted"/>
<comment type="caution">
    <text evidence="2">The sequence shown here is derived from an EMBL/GenBank/DDBJ whole genome shotgun (WGS) entry which is preliminary data.</text>
</comment>
<dbReference type="AlphaFoldDB" id="A0A370TSS5"/>
<name>A0A370TSS5_9HELO</name>
<sequence>MNHYTACLTRHPKIVASVLVIGCPVTYLLYLHRSLSRTTSRTSKQGLLTESTSHSISSIPSSDLTSEYFMVHDRAYKSIPASLFPALGQEELLTTYLRHTLSLFSSRFPQAYLIRMVSTPEEKRTFKHDYIRALDFKEGDLVCGAYRVAVRTKGKVEFEIKTMGIVKGGRMVISIEEKADEWECSSETVMWKRVGEKSPMPLERGILKWSHELASWWLLDSGTRYLMGLKKQS</sequence>
<keyword evidence="3" id="KW-1185">Reference proteome</keyword>